<feature type="compositionally biased region" description="Polar residues" evidence="1">
    <location>
        <begin position="29"/>
        <end position="57"/>
    </location>
</feature>
<evidence type="ECO:0000313" key="3">
    <source>
        <dbReference type="Proteomes" id="UP000027265"/>
    </source>
</evidence>
<evidence type="ECO:0000256" key="1">
    <source>
        <dbReference type="SAM" id="MobiDB-lite"/>
    </source>
</evidence>
<dbReference type="EMBL" id="KL197726">
    <property type="protein sequence ID" value="KDQ55206.1"/>
    <property type="molecule type" value="Genomic_DNA"/>
</dbReference>
<dbReference type="Proteomes" id="UP000027265">
    <property type="component" value="Unassembled WGS sequence"/>
</dbReference>
<feature type="region of interest" description="Disordered" evidence="1">
    <location>
        <begin position="26"/>
        <end position="69"/>
    </location>
</feature>
<keyword evidence="3" id="KW-1185">Reference proteome</keyword>
<dbReference type="HOGENOM" id="CLU_2782793_0_0_1"/>
<reference evidence="3" key="1">
    <citation type="journal article" date="2014" name="Proc. Natl. Acad. Sci. U.S.A.">
        <title>Extensive sampling of basidiomycete genomes demonstrates inadequacy of the white-rot/brown-rot paradigm for wood decay fungi.</title>
        <authorList>
            <person name="Riley R."/>
            <person name="Salamov A.A."/>
            <person name="Brown D.W."/>
            <person name="Nagy L.G."/>
            <person name="Floudas D."/>
            <person name="Held B.W."/>
            <person name="Levasseur A."/>
            <person name="Lombard V."/>
            <person name="Morin E."/>
            <person name="Otillar R."/>
            <person name="Lindquist E.A."/>
            <person name="Sun H."/>
            <person name="LaButti K.M."/>
            <person name="Schmutz J."/>
            <person name="Jabbour D."/>
            <person name="Luo H."/>
            <person name="Baker S.E."/>
            <person name="Pisabarro A.G."/>
            <person name="Walton J.D."/>
            <person name="Blanchette R.A."/>
            <person name="Henrissat B."/>
            <person name="Martin F."/>
            <person name="Cullen D."/>
            <person name="Hibbett D.S."/>
            <person name="Grigoriev I.V."/>
        </authorList>
    </citation>
    <scope>NUCLEOTIDE SEQUENCE [LARGE SCALE GENOMIC DNA]</scope>
    <source>
        <strain evidence="3">MUCL 33604</strain>
    </source>
</reference>
<dbReference type="AlphaFoldDB" id="A0A067PXZ0"/>
<accession>A0A067PXZ0</accession>
<name>A0A067PXZ0_9AGAM</name>
<evidence type="ECO:0000313" key="2">
    <source>
        <dbReference type="EMBL" id="KDQ55206.1"/>
    </source>
</evidence>
<gene>
    <name evidence="2" type="ORF">JAAARDRAFT_37734</name>
</gene>
<dbReference type="InParanoid" id="A0A067PXZ0"/>
<proteinExistence type="predicted"/>
<protein>
    <submittedName>
        <fullName evidence="2">Uncharacterized protein</fullName>
    </submittedName>
</protein>
<sequence>MRIELRIPHADLIRRFPVLHSTAPLADSIASSPTTKSATKNDIPSLGNASANSTVGFPSTRGRVDDGDM</sequence>
<feature type="non-terminal residue" evidence="2">
    <location>
        <position position="69"/>
    </location>
</feature>
<organism evidence="2 3">
    <name type="scientific">Jaapia argillacea MUCL 33604</name>
    <dbReference type="NCBI Taxonomy" id="933084"/>
    <lineage>
        <taxon>Eukaryota</taxon>
        <taxon>Fungi</taxon>
        <taxon>Dikarya</taxon>
        <taxon>Basidiomycota</taxon>
        <taxon>Agaricomycotina</taxon>
        <taxon>Agaricomycetes</taxon>
        <taxon>Agaricomycetidae</taxon>
        <taxon>Jaapiales</taxon>
        <taxon>Jaapiaceae</taxon>
        <taxon>Jaapia</taxon>
    </lineage>
</organism>